<dbReference type="EMBL" id="BLLL01000001">
    <property type="protein sequence ID" value="GFH62235.1"/>
    <property type="molecule type" value="Genomic_DNA"/>
</dbReference>
<keyword evidence="1 5" id="KW-0963">Cytoplasm</keyword>
<dbReference type="Gene3D" id="2.30.30.240">
    <property type="entry name" value="PRC-barrel domain"/>
    <property type="match status" value="1"/>
</dbReference>
<dbReference type="Gene3D" id="2.40.30.60">
    <property type="entry name" value="RimM"/>
    <property type="match status" value="1"/>
</dbReference>
<dbReference type="InterPro" id="IPR002676">
    <property type="entry name" value="RimM_N"/>
</dbReference>
<dbReference type="PANTHER" id="PTHR33692">
    <property type="entry name" value="RIBOSOME MATURATION FACTOR RIMM"/>
    <property type="match status" value="1"/>
</dbReference>
<dbReference type="InterPro" id="IPR011033">
    <property type="entry name" value="PRC_barrel-like_sf"/>
</dbReference>
<dbReference type="PANTHER" id="PTHR33692:SF1">
    <property type="entry name" value="RIBOSOME MATURATION FACTOR RIMM"/>
    <property type="match status" value="1"/>
</dbReference>
<dbReference type="GO" id="GO:0043022">
    <property type="term" value="F:ribosome binding"/>
    <property type="evidence" value="ECO:0007669"/>
    <property type="project" value="InterPro"/>
</dbReference>
<evidence type="ECO:0000259" key="6">
    <source>
        <dbReference type="Pfam" id="PF01782"/>
    </source>
</evidence>
<dbReference type="AlphaFoldDB" id="A0A6L2R423"/>
<gene>
    <name evidence="5 8" type="primary">rimM</name>
    <name evidence="8" type="ORF">ZNDK_0006</name>
</gene>
<sequence>MPKAFVHMGTLARPHGIKGDICIDWYADAPLSLLLPDTLWLQEGESAPRRVTVVACRPHKGRQLLRLEGIDDRTAAEALRGHKLLVDRARLPELPEDEAYINDLLGYAVHTPDGQRIGRLERVECAAGQDIWVIATPQGTEVLFPAQPCFIAGFDVLERTVRIDPPEGLLDICRS</sequence>
<dbReference type="GO" id="GO:0006364">
    <property type="term" value="P:rRNA processing"/>
    <property type="evidence" value="ECO:0007669"/>
    <property type="project" value="UniProtKB-UniRule"/>
</dbReference>
<proteinExistence type="inferred from homology"/>
<keyword evidence="2 5" id="KW-0690">Ribosome biogenesis</keyword>
<dbReference type="HAMAP" id="MF_00014">
    <property type="entry name" value="Ribosome_mat_RimM"/>
    <property type="match status" value="1"/>
</dbReference>
<dbReference type="InterPro" id="IPR056792">
    <property type="entry name" value="PRC_RimM"/>
</dbReference>
<dbReference type="Pfam" id="PF24986">
    <property type="entry name" value="PRC_RimM"/>
    <property type="match status" value="1"/>
</dbReference>
<organism evidence="8 9">
    <name type="scientific">Candidatus Desulfovibrio kirbyi</name>
    <dbReference type="NCBI Taxonomy" id="2696086"/>
    <lineage>
        <taxon>Bacteria</taxon>
        <taxon>Pseudomonadati</taxon>
        <taxon>Thermodesulfobacteriota</taxon>
        <taxon>Desulfovibrionia</taxon>
        <taxon>Desulfovibrionales</taxon>
        <taxon>Desulfovibrionaceae</taxon>
        <taxon>Desulfovibrio</taxon>
    </lineage>
</organism>
<dbReference type="SUPFAM" id="SSF50447">
    <property type="entry name" value="Translation proteins"/>
    <property type="match status" value="1"/>
</dbReference>
<evidence type="ECO:0000259" key="7">
    <source>
        <dbReference type="Pfam" id="PF24986"/>
    </source>
</evidence>
<feature type="domain" description="Ribosome maturation factor RimM PRC barrel" evidence="7">
    <location>
        <begin position="102"/>
        <end position="169"/>
    </location>
</feature>
<comment type="subcellular location">
    <subcellularLocation>
        <location evidence="5">Cytoplasm</location>
    </subcellularLocation>
</comment>
<comment type="caution">
    <text evidence="8">The sequence shown here is derived from an EMBL/GenBank/DDBJ whole genome shotgun (WGS) entry which is preliminary data.</text>
</comment>
<dbReference type="InterPro" id="IPR036976">
    <property type="entry name" value="RimM_N_sf"/>
</dbReference>
<dbReference type="InterPro" id="IPR009000">
    <property type="entry name" value="Transl_B-barrel_sf"/>
</dbReference>
<evidence type="ECO:0000256" key="1">
    <source>
        <dbReference type="ARBA" id="ARBA00022490"/>
    </source>
</evidence>
<name>A0A6L2R423_9BACT</name>
<reference evidence="8 9" key="1">
    <citation type="journal article" date="2020" name="ISME J.">
        <title>Parallel Reductive Genome Evolution in Desulfovibrio Ectosymbionts Independently Acquired by Trichonympha Protists in the Termite Gut.</title>
        <authorList>
            <person name="Takeuchi M."/>
            <person name="Kuwahara H."/>
            <person name="Murakami T."/>
            <person name="Takahashi K."/>
            <person name="Kajitani R."/>
            <person name="Toyoda A."/>
            <person name="Itoh T."/>
            <person name="Ohkuma M."/>
            <person name="Hongoh Y."/>
        </authorList>
    </citation>
    <scope>NUCLEOTIDE SEQUENCE [LARGE SCALE GENOMIC DNA]</scope>
    <source>
        <strain evidence="8">ZnDsv-02</strain>
    </source>
</reference>
<evidence type="ECO:0000313" key="8">
    <source>
        <dbReference type="EMBL" id="GFH62235.1"/>
    </source>
</evidence>
<dbReference type="Pfam" id="PF01782">
    <property type="entry name" value="RimM"/>
    <property type="match status" value="1"/>
</dbReference>
<dbReference type="SUPFAM" id="SSF50346">
    <property type="entry name" value="PRC-barrel domain"/>
    <property type="match status" value="1"/>
</dbReference>
<accession>A0A6L2R423</accession>
<evidence type="ECO:0000256" key="4">
    <source>
        <dbReference type="ARBA" id="ARBA00023186"/>
    </source>
</evidence>
<comment type="similarity">
    <text evidence="5">Belongs to the RimM family.</text>
</comment>
<dbReference type="Proteomes" id="UP000505077">
    <property type="component" value="Unassembled WGS sequence"/>
</dbReference>
<keyword evidence="4 5" id="KW-0143">Chaperone</keyword>
<keyword evidence="3 5" id="KW-0698">rRNA processing</keyword>
<comment type="subunit">
    <text evidence="5">Binds ribosomal protein uS19.</text>
</comment>
<protein>
    <recommendedName>
        <fullName evidence="5">Ribosome maturation factor RimM</fullName>
    </recommendedName>
</protein>
<dbReference type="GO" id="GO:0042274">
    <property type="term" value="P:ribosomal small subunit biogenesis"/>
    <property type="evidence" value="ECO:0007669"/>
    <property type="project" value="UniProtKB-UniRule"/>
</dbReference>
<evidence type="ECO:0000256" key="5">
    <source>
        <dbReference type="HAMAP-Rule" id="MF_00014"/>
    </source>
</evidence>
<evidence type="ECO:0000256" key="2">
    <source>
        <dbReference type="ARBA" id="ARBA00022517"/>
    </source>
</evidence>
<comment type="domain">
    <text evidence="5">The PRC barrel domain binds ribosomal protein uS19.</text>
</comment>
<dbReference type="GO" id="GO:0005737">
    <property type="term" value="C:cytoplasm"/>
    <property type="evidence" value="ECO:0007669"/>
    <property type="project" value="UniProtKB-SubCell"/>
</dbReference>
<dbReference type="NCBIfam" id="TIGR02273">
    <property type="entry name" value="16S_RimM"/>
    <property type="match status" value="1"/>
</dbReference>
<dbReference type="GO" id="GO:0005840">
    <property type="term" value="C:ribosome"/>
    <property type="evidence" value="ECO:0007669"/>
    <property type="project" value="InterPro"/>
</dbReference>
<feature type="domain" description="RimM N-terminal" evidence="6">
    <location>
        <begin position="8"/>
        <end position="89"/>
    </location>
</feature>
<evidence type="ECO:0000313" key="9">
    <source>
        <dbReference type="Proteomes" id="UP000505077"/>
    </source>
</evidence>
<evidence type="ECO:0000256" key="3">
    <source>
        <dbReference type="ARBA" id="ARBA00022552"/>
    </source>
</evidence>
<comment type="function">
    <text evidence="5">An accessory protein needed during the final step in the assembly of 30S ribosomal subunit, possibly for assembly of the head region. Essential for efficient processing of 16S rRNA. May be needed both before and after RbfA during the maturation of 16S rRNA. It has affinity for free ribosomal 30S subunits but not for 70S ribosomes.</text>
</comment>
<dbReference type="InterPro" id="IPR011961">
    <property type="entry name" value="RimM"/>
</dbReference>